<protein>
    <submittedName>
        <fullName evidence="1">Uncharacterized protein</fullName>
    </submittedName>
</protein>
<dbReference type="HOGENOM" id="CLU_2150049_0_0_1"/>
<reference evidence="1" key="2">
    <citation type="submission" date="2018-05" db="EMBL/GenBank/DDBJ databases">
        <title>OgluRS3 (Oryza glumaepatula Reference Sequence Version 3).</title>
        <authorList>
            <person name="Zhang J."/>
            <person name="Kudrna D."/>
            <person name="Lee S."/>
            <person name="Talag J."/>
            <person name="Welchert J."/>
            <person name="Wing R.A."/>
        </authorList>
    </citation>
    <scope>NUCLEOTIDE SEQUENCE [LARGE SCALE GENOMIC DNA]</scope>
</reference>
<reference evidence="1" key="1">
    <citation type="submission" date="2015-04" db="UniProtKB">
        <authorList>
            <consortium name="EnsemblPlants"/>
        </authorList>
    </citation>
    <scope>IDENTIFICATION</scope>
</reference>
<evidence type="ECO:0000313" key="2">
    <source>
        <dbReference type="Proteomes" id="UP000026961"/>
    </source>
</evidence>
<evidence type="ECO:0000313" key="1">
    <source>
        <dbReference type="EnsemblPlants" id="OGLUM04G09790.1"/>
    </source>
</evidence>
<dbReference type="Proteomes" id="UP000026961">
    <property type="component" value="Chromosome 4"/>
</dbReference>
<proteinExistence type="predicted"/>
<keyword evidence="2" id="KW-1185">Reference proteome</keyword>
<dbReference type="AlphaFoldDB" id="A0A0D9ZJW0"/>
<organism evidence="1">
    <name type="scientific">Oryza glumipatula</name>
    <dbReference type="NCBI Taxonomy" id="40148"/>
    <lineage>
        <taxon>Eukaryota</taxon>
        <taxon>Viridiplantae</taxon>
        <taxon>Streptophyta</taxon>
        <taxon>Embryophyta</taxon>
        <taxon>Tracheophyta</taxon>
        <taxon>Spermatophyta</taxon>
        <taxon>Magnoliopsida</taxon>
        <taxon>Liliopsida</taxon>
        <taxon>Poales</taxon>
        <taxon>Poaceae</taxon>
        <taxon>BOP clade</taxon>
        <taxon>Oryzoideae</taxon>
        <taxon>Oryzeae</taxon>
        <taxon>Oryzinae</taxon>
        <taxon>Oryza</taxon>
    </lineage>
</organism>
<dbReference type="Gramene" id="OGLUM04G09790.1">
    <property type="protein sequence ID" value="OGLUM04G09790.1"/>
    <property type="gene ID" value="OGLUM04G09790"/>
</dbReference>
<accession>A0A0D9ZJW0</accession>
<dbReference type="EnsemblPlants" id="OGLUM04G09790.1">
    <property type="protein sequence ID" value="OGLUM04G09790.1"/>
    <property type="gene ID" value="OGLUM04G09790"/>
</dbReference>
<sequence length="112" mass="12620">MVRKHRRSMRLLRVRLSRKAAINGPQNKLILYKMLQGLRGGQLMSSRKSRIPPFLSIQRRRPTNIHHRLDRPCLEGIRAVGDADLGGAEEEEIGDGGVETKIASGCKPNIRN</sequence>
<name>A0A0D9ZJW0_9ORYZ</name>